<evidence type="ECO:0000313" key="7">
    <source>
        <dbReference type="Proteomes" id="UP000634043"/>
    </source>
</evidence>
<evidence type="ECO:0000259" key="5">
    <source>
        <dbReference type="PROSITE" id="PS51790"/>
    </source>
</evidence>
<dbReference type="Gene3D" id="2.170.150.20">
    <property type="entry name" value="Peptide methionine sulfoxide reductase"/>
    <property type="match status" value="1"/>
</dbReference>
<protein>
    <recommendedName>
        <fullName evidence="3">Peptide methionine sulfoxide reductase MsrB</fullName>
        <ecNumber evidence="3">1.8.4.12</ecNumber>
    </recommendedName>
    <alternativeName>
        <fullName evidence="3">Peptide-methionine (R)-S-oxide reductase</fullName>
    </alternativeName>
</protein>
<name>A0ABQ1WFJ6_9BACT</name>
<feature type="binding site" evidence="3">
    <location>
        <position position="150"/>
    </location>
    <ligand>
        <name>Zn(2+)</name>
        <dbReference type="ChEBI" id="CHEBI:29105"/>
    </ligand>
</feature>
<dbReference type="PROSITE" id="PS51790">
    <property type="entry name" value="MSRB"/>
    <property type="match status" value="1"/>
</dbReference>
<feature type="binding site" evidence="3">
    <location>
        <position position="147"/>
    </location>
    <ligand>
        <name>Zn(2+)</name>
        <dbReference type="ChEBI" id="CHEBI:29105"/>
    </ligand>
</feature>
<dbReference type="EMBL" id="BMFP01000008">
    <property type="protein sequence ID" value="GGG28474.1"/>
    <property type="molecule type" value="Genomic_DNA"/>
</dbReference>
<reference evidence="7" key="1">
    <citation type="journal article" date="2019" name="Int. J. Syst. Evol. Microbiol.">
        <title>The Global Catalogue of Microorganisms (GCM) 10K type strain sequencing project: providing services to taxonomists for standard genome sequencing and annotation.</title>
        <authorList>
            <consortium name="The Broad Institute Genomics Platform"/>
            <consortium name="The Broad Institute Genome Sequencing Center for Infectious Disease"/>
            <person name="Wu L."/>
            <person name="Ma J."/>
        </authorList>
    </citation>
    <scope>NUCLEOTIDE SEQUENCE [LARGE SCALE GENOMIC DNA]</scope>
    <source>
        <strain evidence="7">CGMCC 1.12749</strain>
    </source>
</reference>
<comment type="similarity">
    <text evidence="3">Belongs to the MsrB Met sulfoxide reductase family.</text>
</comment>
<organism evidence="6 7">
    <name type="scientific">Pontibacter amylolyticus</name>
    <dbReference type="NCBI Taxonomy" id="1424080"/>
    <lineage>
        <taxon>Bacteria</taxon>
        <taxon>Pseudomonadati</taxon>
        <taxon>Bacteroidota</taxon>
        <taxon>Cytophagia</taxon>
        <taxon>Cytophagales</taxon>
        <taxon>Hymenobacteraceae</taxon>
        <taxon>Pontibacter</taxon>
    </lineage>
</organism>
<evidence type="ECO:0000256" key="2">
    <source>
        <dbReference type="ARBA" id="ARBA00048488"/>
    </source>
</evidence>
<comment type="cofactor">
    <cofactor evidence="3">
        <name>Zn(2+)</name>
        <dbReference type="ChEBI" id="CHEBI:29105"/>
    </cofactor>
    <text evidence="3">Binds 1 zinc ion per subunit. The zinc ion is important for the structural integrity of the protein.</text>
</comment>
<dbReference type="InterPro" id="IPR028427">
    <property type="entry name" value="Met_Sox_Rdtase_MsrB"/>
</dbReference>
<dbReference type="PANTHER" id="PTHR10173:SF52">
    <property type="entry name" value="METHIONINE-R-SULFOXIDE REDUCTASE B1"/>
    <property type="match status" value="1"/>
</dbReference>
<dbReference type="InterPro" id="IPR002579">
    <property type="entry name" value="Met_Sox_Rdtase_MsrB_dom"/>
</dbReference>
<feature type="domain" description="MsrB" evidence="5">
    <location>
        <begin position="59"/>
        <end position="181"/>
    </location>
</feature>
<dbReference type="InterPro" id="IPR011057">
    <property type="entry name" value="Mss4-like_sf"/>
</dbReference>
<dbReference type="RefSeq" id="WP_188502822.1">
    <property type="nucleotide sequence ID" value="NZ_BMFP01000008.1"/>
</dbReference>
<feature type="binding site" evidence="3">
    <location>
        <position position="98"/>
    </location>
    <ligand>
        <name>Zn(2+)</name>
        <dbReference type="ChEBI" id="CHEBI:29105"/>
    </ligand>
</feature>
<dbReference type="NCBIfam" id="TIGR00357">
    <property type="entry name" value="peptide-methionine (R)-S-oxide reductase MsrB"/>
    <property type="match status" value="1"/>
</dbReference>
<dbReference type="Pfam" id="PF01641">
    <property type="entry name" value="SelR"/>
    <property type="match status" value="1"/>
</dbReference>
<comment type="catalytic activity">
    <reaction evidence="2 3">
        <text>L-methionyl-[protein] + [thioredoxin]-disulfide + H2O = L-methionyl-(R)-S-oxide-[protein] + [thioredoxin]-dithiol</text>
        <dbReference type="Rhea" id="RHEA:24164"/>
        <dbReference type="Rhea" id="RHEA-COMP:10698"/>
        <dbReference type="Rhea" id="RHEA-COMP:10700"/>
        <dbReference type="Rhea" id="RHEA-COMP:12313"/>
        <dbReference type="Rhea" id="RHEA-COMP:12314"/>
        <dbReference type="ChEBI" id="CHEBI:15377"/>
        <dbReference type="ChEBI" id="CHEBI:16044"/>
        <dbReference type="ChEBI" id="CHEBI:29950"/>
        <dbReference type="ChEBI" id="CHEBI:45764"/>
        <dbReference type="ChEBI" id="CHEBI:50058"/>
        <dbReference type="EC" id="1.8.4.12"/>
    </reaction>
</comment>
<keyword evidence="4" id="KW-0732">Signal</keyword>
<sequence>MKMFYVYTLLLFLSLPACGQQDQPVTDSEGVILASADADVTQNGGTKKSKQTYEVTKTDAEWKRLLTPEQYFVLREKGTEPAFSGKYNDHHEKGTYTCAACGNELFSSDTKFDSGTGWPSYFKPISAKNVRELTDRSMGMVRTEVVCGKCGGHLGHVFDDGPKPTGLRYCLNSAALGFKKGK</sequence>
<dbReference type="SUPFAM" id="SSF51316">
    <property type="entry name" value="Mss4-like"/>
    <property type="match status" value="1"/>
</dbReference>
<keyword evidence="1 3" id="KW-0560">Oxidoreductase</keyword>
<gene>
    <name evidence="3" type="primary">msrB</name>
    <name evidence="6" type="ORF">GCM10011323_34830</name>
</gene>
<evidence type="ECO:0000256" key="1">
    <source>
        <dbReference type="ARBA" id="ARBA00023002"/>
    </source>
</evidence>
<evidence type="ECO:0000313" key="6">
    <source>
        <dbReference type="EMBL" id="GGG28474.1"/>
    </source>
</evidence>
<feature type="signal peptide" evidence="4">
    <location>
        <begin position="1"/>
        <end position="19"/>
    </location>
</feature>
<dbReference type="Proteomes" id="UP000634043">
    <property type="component" value="Unassembled WGS sequence"/>
</dbReference>
<dbReference type="EC" id="1.8.4.12" evidence="3"/>
<keyword evidence="3" id="KW-0862">Zinc</keyword>
<proteinExistence type="inferred from homology"/>
<keyword evidence="7" id="KW-1185">Reference proteome</keyword>
<dbReference type="PANTHER" id="PTHR10173">
    <property type="entry name" value="METHIONINE SULFOXIDE REDUCTASE"/>
    <property type="match status" value="1"/>
</dbReference>
<feature type="binding site" evidence="3">
    <location>
        <position position="101"/>
    </location>
    <ligand>
        <name>Zn(2+)</name>
        <dbReference type="ChEBI" id="CHEBI:29105"/>
    </ligand>
</feature>
<evidence type="ECO:0000256" key="4">
    <source>
        <dbReference type="SAM" id="SignalP"/>
    </source>
</evidence>
<accession>A0ABQ1WFJ6</accession>
<evidence type="ECO:0000256" key="3">
    <source>
        <dbReference type="HAMAP-Rule" id="MF_01400"/>
    </source>
</evidence>
<feature type="chain" id="PRO_5046852553" description="Peptide methionine sulfoxide reductase MsrB" evidence="4">
    <location>
        <begin position="20"/>
        <end position="182"/>
    </location>
</feature>
<keyword evidence="3" id="KW-0479">Metal-binding</keyword>
<comment type="caution">
    <text evidence="6">The sequence shown here is derived from an EMBL/GenBank/DDBJ whole genome shotgun (WGS) entry which is preliminary data.</text>
</comment>
<feature type="active site" description="Nucleophile" evidence="3">
    <location>
        <position position="170"/>
    </location>
</feature>
<dbReference type="HAMAP" id="MF_01400">
    <property type="entry name" value="MsrB"/>
    <property type="match status" value="1"/>
</dbReference>